<reference evidence="3 4" key="1">
    <citation type="submission" date="2015-03" db="EMBL/GenBank/DDBJ databases">
        <title>Genomics and transcriptomics of the oil-accumulating basidiomycete yeast T. oleaginosus allow insights into substrate utilization and the diverse evolutionary trajectories of mating systems in fungi.</title>
        <authorList>
            <consortium name="DOE Joint Genome Institute"/>
            <person name="Kourist R."/>
            <person name="Kracht O."/>
            <person name="Bracharz F."/>
            <person name="Lipzen A."/>
            <person name="Nolan M."/>
            <person name="Ohm R."/>
            <person name="Grigoriev I."/>
            <person name="Sun S."/>
            <person name="Heitman J."/>
            <person name="Bruck T."/>
            <person name="Nowrousian M."/>
        </authorList>
    </citation>
    <scope>NUCLEOTIDE SEQUENCE [LARGE SCALE GENOMIC DNA]</scope>
    <source>
        <strain evidence="3 4">IBC0246</strain>
    </source>
</reference>
<sequence>MTVSQASTDGVFRIAAFSGYSGDRSDALKDQAARSGCDILFGDYLAEMNLATRALEMRKFPELGYERNFLHHLKIAASVIAEKRPKIITNAGALNPRGLAEAVVALLEQEGIEDLQVAYVEGDNLIDRLDELAAAGETFPHLEDYARPLSSWRLKPASANAYVGARGIVAALRAGADIVISGRCTDASPVIAGAAWFHGWRWDQYDELAGALLAGHCVECGAYVTGGNSSGFRALKDQYFNFAMGIAEIAKDGTFVVTKQPEMNGVVTDVTVRSQILYEIQGNVYLNPDVQALIDDIRVTDLGRNRVRVDGVRGVAPPETTKVGICGVAGYQAECWVAATGLDIPDKFEVMKRQIYENLGPKIKEFDVFDMTQYGVPKENARTEAEGTAMLRVMVQAKSLDAFGPAGHLLPLVNPDGLGHFPGFQWQMDSRTCIPVPFMEYWPARVHVRHLPLTVRFVGSLLKIPVDPISPAETKPVVPQRDYDPPAFADKWGPTTPGPLGWVVHARSGDKGGNANVGFFVRHKDEYEWLRTLLSKSKMVELLGDEFKGNRIERVEFPGMLAVHFVVHDYLGRGVSSTVRMDSLAKGVAEFLRARHVDIPNKFLLKSKI</sequence>
<dbReference type="InterPro" id="IPR056362">
    <property type="entry name" value="AtuA-like_ferredoxin_dom"/>
</dbReference>
<evidence type="ECO:0000259" key="2">
    <source>
        <dbReference type="Pfam" id="PF23544"/>
    </source>
</evidence>
<dbReference type="InterPro" id="IPR010839">
    <property type="entry name" value="AtuA_N"/>
</dbReference>
<dbReference type="OrthoDB" id="10265871at2759"/>
<organism evidence="3 4">
    <name type="scientific">Cutaneotrichosporon oleaginosum</name>
    <dbReference type="NCBI Taxonomy" id="879819"/>
    <lineage>
        <taxon>Eukaryota</taxon>
        <taxon>Fungi</taxon>
        <taxon>Dikarya</taxon>
        <taxon>Basidiomycota</taxon>
        <taxon>Agaricomycotina</taxon>
        <taxon>Tremellomycetes</taxon>
        <taxon>Trichosporonales</taxon>
        <taxon>Trichosporonaceae</taxon>
        <taxon>Cutaneotrichosporon</taxon>
    </lineage>
</organism>
<gene>
    <name evidence="3" type="ORF">CC85DRAFT_329163</name>
</gene>
<evidence type="ECO:0000259" key="1">
    <source>
        <dbReference type="Pfam" id="PF07287"/>
    </source>
</evidence>
<keyword evidence="4" id="KW-1185">Reference proteome</keyword>
<feature type="domain" description="Acyclic terpene utilisation N-terminal" evidence="1">
    <location>
        <begin position="13"/>
        <end position="455"/>
    </location>
</feature>
<dbReference type="AlphaFoldDB" id="A0A0J0XJM6"/>
<dbReference type="PANTHER" id="PTHR47585:SF1">
    <property type="entry name" value="DUF1446 DOMAIN-CONTAINING PROTEIN"/>
    <property type="match status" value="1"/>
</dbReference>
<evidence type="ECO:0000313" key="3">
    <source>
        <dbReference type="EMBL" id="KLT41288.1"/>
    </source>
</evidence>
<dbReference type="RefSeq" id="XP_018277779.1">
    <property type="nucleotide sequence ID" value="XM_018426774.1"/>
</dbReference>
<dbReference type="Proteomes" id="UP000053611">
    <property type="component" value="Unassembled WGS sequence"/>
</dbReference>
<proteinExistence type="predicted"/>
<feature type="domain" description="AtuA-like ferredoxin-fold" evidence="2">
    <location>
        <begin position="500"/>
        <end position="597"/>
    </location>
</feature>
<dbReference type="EMBL" id="KQ087220">
    <property type="protein sequence ID" value="KLT41288.1"/>
    <property type="molecule type" value="Genomic_DNA"/>
</dbReference>
<name>A0A0J0XJM6_9TREE</name>
<accession>A0A0J0XJM6</accession>
<dbReference type="Pfam" id="PF23544">
    <property type="entry name" value="AtuA_ferredoxin"/>
    <property type="match status" value="1"/>
</dbReference>
<protein>
    <submittedName>
        <fullName evidence="3">DUF1446-domain-containing protein</fullName>
    </submittedName>
</protein>
<dbReference type="GeneID" id="28987377"/>
<dbReference type="PANTHER" id="PTHR47585">
    <property type="match status" value="1"/>
</dbReference>
<evidence type="ECO:0000313" key="4">
    <source>
        <dbReference type="Proteomes" id="UP000053611"/>
    </source>
</evidence>
<dbReference type="Pfam" id="PF07287">
    <property type="entry name" value="AtuA"/>
    <property type="match status" value="1"/>
</dbReference>